<reference evidence="2 3" key="1">
    <citation type="journal article" date="2019" name="Environ. Microbiol.">
        <title>Species interactions and distinct microbial communities in high Arctic permafrost affected cryosols are associated with the CH4 and CO2 gas fluxes.</title>
        <authorList>
            <person name="Altshuler I."/>
            <person name="Hamel J."/>
            <person name="Turney S."/>
            <person name="Magnuson E."/>
            <person name="Levesque R."/>
            <person name="Greer C."/>
            <person name="Whyte L.G."/>
        </authorList>
    </citation>
    <scope>NUCLEOTIDE SEQUENCE [LARGE SCALE GENOMIC DNA]</scope>
    <source>
        <strain evidence="2 3">S9.2P</strain>
    </source>
</reference>
<organism evidence="2 3">
    <name type="scientific">Hymenobacter nivis</name>
    <dbReference type="NCBI Taxonomy" id="1850093"/>
    <lineage>
        <taxon>Bacteria</taxon>
        <taxon>Pseudomonadati</taxon>
        <taxon>Bacteroidota</taxon>
        <taxon>Cytophagia</taxon>
        <taxon>Cytophagales</taxon>
        <taxon>Hymenobacteraceae</taxon>
        <taxon>Hymenobacter</taxon>
    </lineage>
</organism>
<comment type="caution">
    <text evidence="2">The sequence shown here is derived from an EMBL/GenBank/DDBJ whole genome shotgun (WGS) entry which is preliminary data.</text>
</comment>
<dbReference type="InterPro" id="IPR052735">
    <property type="entry name" value="NAD_biosynth-regulator"/>
</dbReference>
<dbReference type="SUPFAM" id="SSF52540">
    <property type="entry name" value="P-loop containing nucleoside triphosphate hydrolases"/>
    <property type="match status" value="1"/>
</dbReference>
<evidence type="ECO:0000313" key="3">
    <source>
        <dbReference type="Proteomes" id="UP000317646"/>
    </source>
</evidence>
<protein>
    <submittedName>
        <fullName evidence="2">ATPase</fullName>
    </submittedName>
</protein>
<dbReference type="PANTHER" id="PTHR37512:SF1">
    <property type="entry name" value="NADR_TTD14 AAA DOMAIN-CONTAINING PROTEIN"/>
    <property type="match status" value="1"/>
</dbReference>
<dbReference type="InterPro" id="IPR038727">
    <property type="entry name" value="NadR/Ttd14_AAA_dom"/>
</dbReference>
<sequence length="177" mass="19218">MLRLALTGPESTGKSTLSQQLAAHYGAPWVPEYARTYLTGRRPPYALADLEAIAHGQLAAEAAAEAAATATGGPLLVCDTNLLVIKVWAEHAFGHCPAWIAAAVAQPRYDLVLLLGVDVPWEPDPLREHPQLRQHFYDRYRDELLAGPDAFAEIWGPPAQRLAAAQQLVDGLLRAQP</sequence>
<dbReference type="InterPro" id="IPR027417">
    <property type="entry name" value="P-loop_NTPase"/>
</dbReference>
<dbReference type="RefSeq" id="WP_140465501.1">
    <property type="nucleotide sequence ID" value="NZ_RCYZ01000002.1"/>
</dbReference>
<proteinExistence type="predicted"/>
<dbReference type="OrthoDB" id="9151999at2"/>
<gene>
    <name evidence="2" type="ORF">EAH73_05530</name>
</gene>
<evidence type="ECO:0000259" key="1">
    <source>
        <dbReference type="Pfam" id="PF13521"/>
    </source>
</evidence>
<dbReference type="Gene3D" id="3.40.50.300">
    <property type="entry name" value="P-loop containing nucleotide triphosphate hydrolases"/>
    <property type="match status" value="1"/>
</dbReference>
<accession>A0A502GYR0</accession>
<feature type="domain" description="NadR/Ttd14 AAA" evidence="1">
    <location>
        <begin position="4"/>
        <end position="154"/>
    </location>
</feature>
<evidence type="ECO:0000313" key="2">
    <source>
        <dbReference type="EMBL" id="TPG67191.1"/>
    </source>
</evidence>
<keyword evidence="3" id="KW-1185">Reference proteome</keyword>
<dbReference type="Proteomes" id="UP000317646">
    <property type="component" value="Unassembled WGS sequence"/>
</dbReference>
<dbReference type="PANTHER" id="PTHR37512">
    <property type="entry name" value="TRIFUNCTIONAL NAD BIOSYNTHESIS/REGULATOR PROTEIN NADR"/>
    <property type="match status" value="1"/>
</dbReference>
<name>A0A502GYR0_9BACT</name>
<dbReference type="EMBL" id="RCYZ01000002">
    <property type="protein sequence ID" value="TPG67191.1"/>
    <property type="molecule type" value="Genomic_DNA"/>
</dbReference>
<dbReference type="Pfam" id="PF13521">
    <property type="entry name" value="AAA_28"/>
    <property type="match status" value="1"/>
</dbReference>
<dbReference type="AlphaFoldDB" id="A0A502GYR0"/>